<evidence type="ECO:0000313" key="3">
    <source>
        <dbReference type="Proteomes" id="UP001168821"/>
    </source>
</evidence>
<comment type="caution">
    <text evidence="2">The sequence shown here is derived from an EMBL/GenBank/DDBJ whole genome shotgun (WGS) entry which is preliminary data.</text>
</comment>
<accession>A0AA38MRS7</accession>
<evidence type="ECO:0000313" key="2">
    <source>
        <dbReference type="EMBL" id="KAJ3665289.1"/>
    </source>
</evidence>
<gene>
    <name evidence="2" type="ORF">Zmor_000790</name>
</gene>
<reference evidence="2" key="1">
    <citation type="journal article" date="2023" name="G3 (Bethesda)">
        <title>Whole genome assemblies of Zophobas morio and Tenebrio molitor.</title>
        <authorList>
            <person name="Kaur S."/>
            <person name="Stinson S.A."/>
            <person name="diCenzo G.C."/>
        </authorList>
    </citation>
    <scope>NUCLEOTIDE SEQUENCE</scope>
    <source>
        <strain evidence="2">QUZm001</strain>
    </source>
</reference>
<keyword evidence="1" id="KW-0732">Signal</keyword>
<sequence>MASKATFLLFVFLAFASAKIWTPRDLADQVREELEALEALVHGEILAAHNDLSDALSNFLTNSGNVANEATISIQQEKQTIDTTLQSIKDLAHVVNVDISPCTNIREQSLNRLPERLTREMNSCITDVNTRASSTASDGRYLVDVIINKVHNLEFQLRQCGDDLLCIAPLLTEIELDKVRLTNSVKTEVQAVEGLLTTLRLSVQTCSDSKVAQYITEAFGILGDIQACADRLIG</sequence>
<feature type="signal peptide" evidence="1">
    <location>
        <begin position="1"/>
        <end position="18"/>
    </location>
</feature>
<keyword evidence="3" id="KW-1185">Reference proteome</keyword>
<dbReference type="Proteomes" id="UP001168821">
    <property type="component" value="Unassembled WGS sequence"/>
</dbReference>
<dbReference type="AlphaFoldDB" id="A0AA38MRS7"/>
<organism evidence="2 3">
    <name type="scientific">Zophobas morio</name>
    <dbReference type="NCBI Taxonomy" id="2755281"/>
    <lineage>
        <taxon>Eukaryota</taxon>
        <taxon>Metazoa</taxon>
        <taxon>Ecdysozoa</taxon>
        <taxon>Arthropoda</taxon>
        <taxon>Hexapoda</taxon>
        <taxon>Insecta</taxon>
        <taxon>Pterygota</taxon>
        <taxon>Neoptera</taxon>
        <taxon>Endopterygota</taxon>
        <taxon>Coleoptera</taxon>
        <taxon>Polyphaga</taxon>
        <taxon>Cucujiformia</taxon>
        <taxon>Tenebrionidae</taxon>
        <taxon>Zophobas</taxon>
    </lineage>
</organism>
<feature type="chain" id="PRO_5041466458" evidence="1">
    <location>
        <begin position="19"/>
        <end position="234"/>
    </location>
</feature>
<evidence type="ECO:0000256" key="1">
    <source>
        <dbReference type="SAM" id="SignalP"/>
    </source>
</evidence>
<proteinExistence type="predicted"/>
<protein>
    <submittedName>
        <fullName evidence="2">Uncharacterized protein</fullName>
    </submittedName>
</protein>
<name>A0AA38MRS7_9CUCU</name>
<dbReference type="EMBL" id="JALNTZ010000001">
    <property type="protein sequence ID" value="KAJ3665289.1"/>
    <property type="molecule type" value="Genomic_DNA"/>
</dbReference>